<sequence length="61" mass="6917">MNNLNAPEWYWKLAIAGGAFVALAVVGWLLWRLGKKLYVSYRATEEGIESMLLPYRACPNT</sequence>
<reference evidence="2 3" key="1">
    <citation type="submission" date="2019-03" db="EMBL/GenBank/DDBJ databases">
        <title>Arthrobacter sp. nov., an bacterium isolated from biocrust in Mu Us Desert.</title>
        <authorList>
            <person name="Lixiong L."/>
        </authorList>
    </citation>
    <scope>NUCLEOTIDE SEQUENCE [LARGE SCALE GENOMIC DNA]</scope>
    <source>
        <strain evidence="2 3">SLN-3</strain>
    </source>
</reference>
<name>A0A4R5TXB8_9MICC</name>
<dbReference type="AlphaFoldDB" id="A0A4R5TXB8"/>
<proteinExistence type="predicted"/>
<evidence type="ECO:0000313" key="3">
    <source>
        <dbReference type="Proteomes" id="UP000295411"/>
    </source>
</evidence>
<keyword evidence="3" id="KW-1185">Reference proteome</keyword>
<evidence type="ECO:0000256" key="1">
    <source>
        <dbReference type="SAM" id="Phobius"/>
    </source>
</evidence>
<comment type="caution">
    <text evidence="2">The sequence shown here is derived from an EMBL/GenBank/DDBJ whole genome shotgun (WGS) entry which is preliminary data.</text>
</comment>
<feature type="transmembrane region" description="Helical" evidence="1">
    <location>
        <begin position="12"/>
        <end position="31"/>
    </location>
</feature>
<evidence type="ECO:0000313" key="2">
    <source>
        <dbReference type="EMBL" id="TDK25834.1"/>
    </source>
</evidence>
<keyword evidence="1" id="KW-0472">Membrane</keyword>
<keyword evidence="1" id="KW-0812">Transmembrane</keyword>
<dbReference type="EMBL" id="SMTK01000003">
    <property type="protein sequence ID" value="TDK25834.1"/>
    <property type="molecule type" value="Genomic_DNA"/>
</dbReference>
<organism evidence="2 3">
    <name type="scientific">Arthrobacter crusticola</name>
    <dbReference type="NCBI Taxonomy" id="2547960"/>
    <lineage>
        <taxon>Bacteria</taxon>
        <taxon>Bacillati</taxon>
        <taxon>Actinomycetota</taxon>
        <taxon>Actinomycetes</taxon>
        <taxon>Micrococcales</taxon>
        <taxon>Micrococcaceae</taxon>
        <taxon>Arthrobacter</taxon>
    </lineage>
</organism>
<dbReference type="RefSeq" id="WP_133404064.1">
    <property type="nucleotide sequence ID" value="NZ_SMTK01000003.1"/>
</dbReference>
<accession>A0A4R5TXB8</accession>
<gene>
    <name evidence="2" type="ORF">E2F48_11460</name>
</gene>
<protein>
    <submittedName>
        <fullName evidence="2">Uncharacterized protein</fullName>
    </submittedName>
</protein>
<dbReference type="Proteomes" id="UP000295411">
    <property type="component" value="Unassembled WGS sequence"/>
</dbReference>
<keyword evidence="1" id="KW-1133">Transmembrane helix</keyword>